<dbReference type="InterPro" id="IPR021858">
    <property type="entry name" value="Fun_TF"/>
</dbReference>
<comment type="caution">
    <text evidence="1">The sequence shown here is derived from an EMBL/GenBank/DDBJ whole genome shotgun (WGS) entry which is preliminary data.</text>
</comment>
<dbReference type="Proteomes" id="UP000663843">
    <property type="component" value="Unassembled WGS sequence"/>
</dbReference>
<accession>A0A8H3BU46</accession>
<name>A0A8H3BU46_9AGAM</name>
<proteinExistence type="predicted"/>
<evidence type="ECO:0000313" key="2">
    <source>
        <dbReference type="Proteomes" id="UP000663843"/>
    </source>
</evidence>
<evidence type="ECO:0000313" key="1">
    <source>
        <dbReference type="EMBL" id="CAE6465340.1"/>
    </source>
</evidence>
<organism evidence="1 2">
    <name type="scientific">Rhizoctonia solani</name>
    <dbReference type="NCBI Taxonomy" id="456999"/>
    <lineage>
        <taxon>Eukaryota</taxon>
        <taxon>Fungi</taxon>
        <taxon>Dikarya</taxon>
        <taxon>Basidiomycota</taxon>
        <taxon>Agaricomycotina</taxon>
        <taxon>Agaricomycetes</taxon>
        <taxon>Cantharellales</taxon>
        <taxon>Ceratobasidiaceae</taxon>
        <taxon>Rhizoctonia</taxon>
    </lineage>
</organism>
<dbReference type="Pfam" id="PF11951">
    <property type="entry name" value="Fungal_trans_2"/>
    <property type="match status" value="1"/>
</dbReference>
<dbReference type="AlphaFoldDB" id="A0A8H3BU46"/>
<sequence length="456" mass="51029">MTKPTSWNGDNQAMDNYNRSWPHSRSLLTTYGHTRTCQPLDNPEHLQTAPGTQVGNVNMLTRALYASIPPSVDATQAMRKEHFEQIVHEHCLNRASYWLTSPPPLVSGALLAASKSTIWALYLSAWLFQATDGSMHSTIISRCIDGLDKLGQEPGYEYHSNSSLNSTGGWLNTQVTVIFIKFTTIGCSSGYLALQKALPWIFRLVAIDPDLHIEHPAGDLVTSFSRILCAPRYEFQWFVMYDTIASLLLAVPPLMEYGYAGECDPTSHSLEWAHGIPFALFGVISQINSWRAGSRVASLNDWRTLERRVLGWQSQPDATEGKACVDDAVRLAIQEGWRHVTLIYMYMGICGVSSHDTRVQESIREIIRLGEAMDDLPIGVHILPHCVIVGLAAKYEKHRAIIHKKLLSFKGSRVWLFHGLEFARVLEHLWYGVGAGGAPVTWDDYVQSRRAVVPTI</sequence>
<protein>
    <submittedName>
        <fullName evidence="1">Uncharacterized protein</fullName>
    </submittedName>
</protein>
<gene>
    <name evidence="1" type="ORF">RDB_LOCUS100645</name>
</gene>
<reference evidence="1" key="1">
    <citation type="submission" date="2021-01" db="EMBL/GenBank/DDBJ databases">
        <authorList>
            <person name="Kaushik A."/>
        </authorList>
    </citation>
    <scope>NUCLEOTIDE SEQUENCE</scope>
    <source>
        <strain evidence="1">AG2-2IIIB</strain>
    </source>
</reference>
<dbReference type="EMBL" id="CAJMWT010003172">
    <property type="protein sequence ID" value="CAE6465340.1"/>
    <property type="molecule type" value="Genomic_DNA"/>
</dbReference>